<comment type="caution">
    <text evidence="7">The sequence shown here is derived from an EMBL/GenBank/DDBJ whole genome shotgun (WGS) entry which is preliminary data.</text>
</comment>
<dbReference type="EMBL" id="DSOV01000031">
    <property type="protein sequence ID" value="HEN42150.1"/>
    <property type="molecule type" value="Genomic_DNA"/>
</dbReference>
<keyword evidence="3 6" id="KW-0227">DNA damage</keyword>
<name>A0A831UCE6_GEOME</name>
<dbReference type="CDD" id="cd00221">
    <property type="entry name" value="Vsr"/>
    <property type="match status" value="1"/>
</dbReference>
<evidence type="ECO:0000256" key="2">
    <source>
        <dbReference type="ARBA" id="ARBA00022759"/>
    </source>
</evidence>
<dbReference type="EC" id="3.1.-.-" evidence="6"/>
<dbReference type="SUPFAM" id="SSF52980">
    <property type="entry name" value="Restriction endonuclease-like"/>
    <property type="match status" value="1"/>
</dbReference>
<protein>
    <recommendedName>
        <fullName evidence="6">Very short patch repair endonuclease</fullName>
        <ecNumber evidence="6">3.1.-.-</ecNumber>
    </recommendedName>
</protein>
<dbReference type="PIRSF" id="PIRSF018267">
    <property type="entry name" value="VSR_endonuc"/>
    <property type="match status" value="1"/>
</dbReference>
<comment type="similarity">
    <text evidence="6">Belongs to the vsr family.</text>
</comment>
<dbReference type="Gene3D" id="3.40.960.10">
    <property type="entry name" value="VSR Endonuclease"/>
    <property type="match status" value="1"/>
</dbReference>
<evidence type="ECO:0000256" key="4">
    <source>
        <dbReference type="ARBA" id="ARBA00022801"/>
    </source>
</evidence>
<gene>
    <name evidence="7" type="primary">vsr</name>
    <name evidence="7" type="ORF">ENQ87_07200</name>
</gene>
<dbReference type="InterPro" id="IPR011335">
    <property type="entry name" value="Restrct_endonuc-II-like"/>
</dbReference>
<evidence type="ECO:0000256" key="6">
    <source>
        <dbReference type="PIRNR" id="PIRNR018267"/>
    </source>
</evidence>
<keyword evidence="5 6" id="KW-0234">DNA repair</keyword>
<evidence type="ECO:0000256" key="1">
    <source>
        <dbReference type="ARBA" id="ARBA00022722"/>
    </source>
</evidence>
<keyword evidence="4 6" id="KW-0378">Hydrolase</keyword>
<dbReference type="Pfam" id="PF03852">
    <property type="entry name" value="Vsr"/>
    <property type="match status" value="1"/>
</dbReference>
<dbReference type="GO" id="GO:0016787">
    <property type="term" value="F:hydrolase activity"/>
    <property type="evidence" value="ECO:0007669"/>
    <property type="project" value="UniProtKB-KW"/>
</dbReference>
<reference evidence="7" key="1">
    <citation type="journal article" date="2020" name="mSystems">
        <title>Genome- and Community-Level Interaction Insights into Carbon Utilization and Element Cycling Functions of Hydrothermarchaeota in Hydrothermal Sediment.</title>
        <authorList>
            <person name="Zhou Z."/>
            <person name="Liu Y."/>
            <person name="Xu W."/>
            <person name="Pan J."/>
            <person name="Luo Z.H."/>
            <person name="Li M."/>
        </authorList>
    </citation>
    <scope>NUCLEOTIDE SEQUENCE [LARGE SCALE GENOMIC DNA]</scope>
    <source>
        <strain evidence="7">SpSt-349</strain>
    </source>
</reference>
<keyword evidence="1 6" id="KW-0540">Nuclease</keyword>
<sequence>MADIISPEQRSALMSRIRGKNTKPEQLVRRGLFSKGFRFRLHDTKLSGKPDLVFPKYRTVLFVNGCFWHGHNCILFRMPSTNRAFWETKIKRNRENDASNIALLAAEGWKVITLWECAIRGKDDQDVSTVLDLLAELIRENSTEKVMSIAGQQRGSK</sequence>
<dbReference type="InterPro" id="IPR004603">
    <property type="entry name" value="DNA_mismatch_endonuc_vsr"/>
</dbReference>
<evidence type="ECO:0000313" key="7">
    <source>
        <dbReference type="EMBL" id="HEN42150.1"/>
    </source>
</evidence>
<proteinExistence type="inferred from homology"/>
<dbReference type="GO" id="GO:0006298">
    <property type="term" value="P:mismatch repair"/>
    <property type="evidence" value="ECO:0007669"/>
    <property type="project" value="UniProtKB-UniRule"/>
</dbReference>
<comment type="function">
    <text evidence="6">May nick specific sequences that contain T:G mispairs resulting from m5C-deamination.</text>
</comment>
<keyword evidence="2 6" id="KW-0255">Endonuclease</keyword>
<dbReference type="AlphaFoldDB" id="A0A831UCE6"/>
<dbReference type="GO" id="GO:0004519">
    <property type="term" value="F:endonuclease activity"/>
    <property type="evidence" value="ECO:0007669"/>
    <property type="project" value="UniProtKB-KW"/>
</dbReference>
<dbReference type="NCBIfam" id="TIGR00632">
    <property type="entry name" value="vsr"/>
    <property type="match status" value="1"/>
</dbReference>
<evidence type="ECO:0000256" key="3">
    <source>
        <dbReference type="ARBA" id="ARBA00022763"/>
    </source>
</evidence>
<accession>A0A831UCE6</accession>
<evidence type="ECO:0000256" key="5">
    <source>
        <dbReference type="ARBA" id="ARBA00023204"/>
    </source>
</evidence>
<organism evidence="7">
    <name type="scientific">Geobacter metallireducens</name>
    <dbReference type="NCBI Taxonomy" id="28232"/>
    <lineage>
        <taxon>Bacteria</taxon>
        <taxon>Pseudomonadati</taxon>
        <taxon>Thermodesulfobacteriota</taxon>
        <taxon>Desulfuromonadia</taxon>
        <taxon>Geobacterales</taxon>
        <taxon>Geobacteraceae</taxon>
        <taxon>Geobacter</taxon>
    </lineage>
</organism>